<dbReference type="GO" id="GO:0005730">
    <property type="term" value="C:nucleolus"/>
    <property type="evidence" value="ECO:0007669"/>
    <property type="project" value="UniProtKB-SubCell"/>
</dbReference>
<dbReference type="PANTHER" id="PTHR13243">
    <property type="entry name" value="HSPC111 PROTEIN-RELATED"/>
    <property type="match status" value="1"/>
</dbReference>
<organism evidence="5">
    <name type="scientific">Spumella elongata</name>
    <dbReference type="NCBI Taxonomy" id="89044"/>
    <lineage>
        <taxon>Eukaryota</taxon>
        <taxon>Sar</taxon>
        <taxon>Stramenopiles</taxon>
        <taxon>Ochrophyta</taxon>
        <taxon>Chrysophyceae</taxon>
        <taxon>Chromulinales</taxon>
        <taxon>Chromulinaceae</taxon>
        <taxon>Spumella</taxon>
    </lineage>
</organism>
<reference evidence="5" key="1">
    <citation type="submission" date="2021-01" db="EMBL/GenBank/DDBJ databases">
        <authorList>
            <person name="Corre E."/>
            <person name="Pelletier E."/>
            <person name="Niang G."/>
            <person name="Scheremetjew M."/>
            <person name="Finn R."/>
            <person name="Kale V."/>
            <person name="Holt S."/>
            <person name="Cochrane G."/>
            <person name="Meng A."/>
            <person name="Brown T."/>
            <person name="Cohen L."/>
        </authorList>
    </citation>
    <scope>NUCLEOTIDE SEQUENCE</scope>
    <source>
        <strain evidence="5">CCAP 955/1</strain>
    </source>
</reference>
<dbReference type="Pfam" id="PF09420">
    <property type="entry name" value="Nop16"/>
    <property type="match status" value="1"/>
</dbReference>
<evidence type="ECO:0000256" key="2">
    <source>
        <dbReference type="ARBA" id="ARBA00008479"/>
    </source>
</evidence>
<evidence type="ECO:0000256" key="4">
    <source>
        <dbReference type="ARBA" id="ARBA00023242"/>
    </source>
</evidence>
<evidence type="ECO:0000313" key="5">
    <source>
        <dbReference type="EMBL" id="CAE0279483.1"/>
    </source>
</evidence>
<dbReference type="InterPro" id="IPR019002">
    <property type="entry name" value="Ribosome_biogenesis_Nop16"/>
</dbReference>
<gene>
    <name evidence="5" type="ORF">SELO1098_LOCUS8316</name>
</gene>
<evidence type="ECO:0000256" key="3">
    <source>
        <dbReference type="ARBA" id="ARBA00015522"/>
    </source>
</evidence>
<keyword evidence="4" id="KW-0539">Nucleus</keyword>
<comment type="similarity">
    <text evidence="2">Belongs to the NOP16 family.</text>
</comment>
<protein>
    <recommendedName>
        <fullName evidence="3">Nucleolar protein 16</fullName>
    </recommendedName>
</protein>
<accession>A0A7S3M3N3</accession>
<sequence>MVKHGTQKKRRAGFKISRKAPKHRNVKIANSVANVEIKKLYDKSKTPAANLTAFGLAADVNNLKGKEDSALPPKKHAAFVGYGQVMESSTFEKNPRRKKISDFDAEYAALNMKKHNDDWKAMEKDIKTNHRQYTAKQMAKICVLYKESLGLSN</sequence>
<proteinExistence type="inferred from homology"/>
<dbReference type="EMBL" id="HBIC01016491">
    <property type="protein sequence ID" value="CAE0279483.1"/>
    <property type="molecule type" value="Transcribed_RNA"/>
</dbReference>
<evidence type="ECO:0000256" key="1">
    <source>
        <dbReference type="ARBA" id="ARBA00004604"/>
    </source>
</evidence>
<name>A0A7S3M3N3_9STRA</name>
<dbReference type="GO" id="GO:0042273">
    <property type="term" value="P:ribosomal large subunit biogenesis"/>
    <property type="evidence" value="ECO:0007669"/>
    <property type="project" value="TreeGrafter"/>
</dbReference>
<dbReference type="AlphaFoldDB" id="A0A7S3M3N3"/>
<dbReference type="PANTHER" id="PTHR13243:SF1">
    <property type="entry name" value="NUCLEOLAR PROTEIN 16"/>
    <property type="match status" value="1"/>
</dbReference>
<comment type="subcellular location">
    <subcellularLocation>
        <location evidence="1">Nucleus</location>
        <location evidence="1">Nucleolus</location>
    </subcellularLocation>
</comment>